<feature type="active site" evidence="5">
    <location>
        <position position="416"/>
    </location>
</feature>
<dbReference type="PROSITE" id="PS50926">
    <property type="entry name" value="TRAM"/>
    <property type="match status" value="1"/>
</dbReference>
<organism evidence="7 8">
    <name type="scientific">Lactobacillus psittaci DSM 15354</name>
    <dbReference type="NCBI Taxonomy" id="1122152"/>
    <lineage>
        <taxon>Bacteria</taxon>
        <taxon>Bacillati</taxon>
        <taxon>Bacillota</taxon>
        <taxon>Bacilli</taxon>
        <taxon>Lactobacillales</taxon>
        <taxon>Lactobacillaceae</taxon>
        <taxon>Lactobacillus</taxon>
    </lineage>
</organism>
<dbReference type="AlphaFoldDB" id="A0A0R1S0E0"/>
<protein>
    <submittedName>
        <fullName evidence="7">23S rRNA-methyltransferase RumA</fullName>
    </submittedName>
</protein>
<accession>A0A0R1S0E0</accession>
<evidence type="ECO:0000313" key="7">
    <source>
        <dbReference type="EMBL" id="KRL62653.1"/>
    </source>
</evidence>
<dbReference type="Gene3D" id="2.40.50.1070">
    <property type="match status" value="1"/>
</dbReference>
<dbReference type="PANTHER" id="PTHR11061">
    <property type="entry name" value="RNA M5U METHYLTRANSFERASE"/>
    <property type="match status" value="1"/>
</dbReference>
<feature type="binding site" evidence="4">
    <location>
        <position position="291"/>
    </location>
    <ligand>
        <name>S-adenosyl-L-methionine</name>
        <dbReference type="ChEBI" id="CHEBI:59789"/>
    </ligand>
</feature>
<proteinExistence type="inferred from homology"/>
<feature type="binding site" evidence="4">
    <location>
        <position position="389"/>
    </location>
    <ligand>
        <name>S-adenosyl-L-methionine</name>
        <dbReference type="ChEBI" id="CHEBI:59789"/>
    </ligand>
</feature>
<keyword evidence="2 4" id="KW-0808">Transferase</keyword>
<dbReference type="Proteomes" id="UP000051931">
    <property type="component" value="Unassembled WGS sequence"/>
</dbReference>
<evidence type="ECO:0000256" key="2">
    <source>
        <dbReference type="ARBA" id="ARBA00022679"/>
    </source>
</evidence>
<dbReference type="InterPro" id="IPR010280">
    <property type="entry name" value="U5_MeTrfase_fam"/>
</dbReference>
<dbReference type="PATRIC" id="fig|1122152.4.peg.1310"/>
<dbReference type="InterPro" id="IPR030391">
    <property type="entry name" value="MeTrfase_TrmA_CS"/>
</dbReference>
<evidence type="ECO:0000256" key="5">
    <source>
        <dbReference type="PROSITE-ProRule" id="PRU10015"/>
    </source>
</evidence>
<dbReference type="PROSITE" id="PS01230">
    <property type="entry name" value="TRMA_1"/>
    <property type="match status" value="1"/>
</dbReference>
<evidence type="ECO:0000256" key="3">
    <source>
        <dbReference type="ARBA" id="ARBA00022691"/>
    </source>
</evidence>
<dbReference type="Gene3D" id="3.40.50.150">
    <property type="entry name" value="Vaccinia Virus protein VP39"/>
    <property type="match status" value="1"/>
</dbReference>
<dbReference type="CDD" id="cd02440">
    <property type="entry name" value="AdoMet_MTases"/>
    <property type="match status" value="1"/>
</dbReference>
<dbReference type="Pfam" id="PF01938">
    <property type="entry name" value="TRAM"/>
    <property type="match status" value="1"/>
</dbReference>
<dbReference type="Pfam" id="PF05958">
    <property type="entry name" value="tRNA_U5-meth_tr"/>
    <property type="match status" value="1"/>
</dbReference>
<comment type="similarity">
    <text evidence="4">Belongs to the class I-like SAM-binding methyltransferase superfamily. RNA M5U methyltransferase family.</text>
</comment>
<feature type="binding site" evidence="4">
    <location>
        <position position="341"/>
    </location>
    <ligand>
        <name>S-adenosyl-L-methionine</name>
        <dbReference type="ChEBI" id="CHEBI:59789"/>
    </ligand>
</feature>
<dbReference type="NCBIfam" id="TIGR00479">
    <property type="entry name" value="rumA"/>
    <property type="match status" value="1"/>
</dbReference>
<dbReference type="InterPro" id="IPR012340">
    <property type="entry name" value="NA-bd_OB-fold"/>
</dbReference>
<dbReference type="STRING" id="1122152.GCA_000425905_01194"/>
<dbReference type="Gene3D" id="2.40.50.140">
    <property type="entry name" value="Nucleic acid-binding proteins"/>
    <property type="match status" value="1"/>
</dbReference>
<evidence type="ECO:0000256" key="1">
    <source>
        <dbReference type="ARBA" id="ARBA00022603"/>
    </source>
</evidence>
<dbReference type="InterPro" id="IPR030390">
    <property type="entry name" value="MeTrfase_TrmA_AS"/>
</dbReference>
<evidence type="ECO:0000256" key="4">
    <source>
        <dbReference type="PROSITE-ProRule" id="PRU01024"/>
    </source>
</evidence>
<keyword evidence="3 4" id="KW-0949">S-adenosyl-L-methionine</keyword>
<sequence>MIVVAILEKVDIMQKNQLVKLEITDLSYEAMGVAHLDGMTIFVNNALPGEVVEAKILKVKKSFAFAKIEKLIKQSPDRVTIKLNQWVQTGLASLAHIKYAKQLDFKRQQVINLLEKAHLNKKVNATLASPEETGYRNKAQVPVRKIKGQLEIGFFRKHSHDLVPMENFFTTDPEIDRVLVATRDILRENHVPAYDEVKNKGEVRYLEVRRSKANGEMMVILVCLHKDFPQLAKVADEISQISGVVSVILNHNPKKTNVILGKHDYLLAGNPQIEDKIGDVRFKISAQSFFQINSMQTPRLYNLAIEKAGLTSDDTVIDAYSGIGTIGLSVAKHVKSVRGVEIVKPAVQDAKENALLNRIENADYVCGKAEELMPAWVSEGMKADVIFVDPPRKGLTPEFIEASVKTNPQKIVYISCNPATMVRDLTIYQDLGYDFEEITPVDMFPQTPHVECVTVLEKK</sequence>
<keyword evidence="8" id="KW-1185">Reference proteome</keyword>
<keyword evidence="1 4" id="KW-0489">Methyltransferase</keyword>
<dbReference type="PROSITE" id="PS51687">
    <property type="entry name" value="SAM_MT_RNA_M5U"/>
    <property type="match status" value="1"/>
</dbReference>
<dbReference type="eggNOG" id="COG2265">
    <property type="taxonomic scope" value="Bacteria"/>
</dbReference>
<evidence type="ECO:0000259" key="6">
    <source>
        <dbReference type="PROSITE" id="PS50926"/>
    </source>
</evidence>
<dbReference type="EMBL" id="AZFB01000008">
    <property type="protein sequence ID" value="KRL62653.1"/>
    <property type="molecule type" value="Genomic_DNA"/>
</dbReference>
<dbReference type="InterPro" id="IPR029063">
    <property type="entry name" value="SAM-dependent_MTases_sf"/>
</dbReference>
<evidence type="ECO:0000313" key="8">
    <source>
        <dbReference type="Proteomes" id="UP000051931"/>
    </source>
</evidence>
<feature type="binding site" evidence="4">
    <location>
        <position position="320"/>
    </location>
    <ligand>
        <name>S-adenosyl-L-methionine</name>
        <dbReference type="ChEBI" id="CHEBI:59789"/>
    </ligand>
</feature>
<feature type="active site" description="Nucleophile" evidence="4">
    <location>
        <position position="416"/>
    </location>
</feature>
<dbReference type="PROSITE" id="PS01231">
    <property type="entry name" value="TRMA_2"/>
    <property type="match status" value="1"/>
</dbReference>
<dbReference type="SUPFAM" id="SSF50249">
    <property type="entry name" value="Nucleic acid-binding proteins"/>
    <property type="match status" value="1"/>
</dbReference>
<dbReference type="SUPFAM" id="SSF53335">
    <property type="entry name" value="S-adenosyl-L-methionine-dependent methyltransferases"/>
    <property type="match status" value="1"/>
</dbReference>
<dbReference type="FunFam" id="2.40.50.1070:FF:000003">
    <property type="entry name" value="23S rRNA (Uracil-5-)-methyltransferase RumA"/>
    <property type="match status" value="1"/>
</dbReference>
<reference evidence="7 8" key="1">
    <citation type="journal article" date="2015" name="Genome Announc.">
        <title>Expanding the biotechnology potential of lactobacilli through comparative genomics of 213 strains and associated genera.</title>
        <authorList>
            <person name="Sun Z."/>
            <person name="Harris H.M."/>
            <person name="McCann A."/>
            <person name="Guo C."/>
            <person name="Argimon S."/>
            <person name="Zhang W."/>
            <person name="Yang X."/>
            <person name="Jeffery I.B."/>
            <person name="Cooney J.C."/>
            <person name="Kagawa T.F."/>
            <person name="Liu W."/>
            <person name="Song Y."/>
            <person name="Salvetti E."/>
            <person name="Wrobel A."/>
            <person name="Rasinkangas P."/>
            <person name="Parkhill J."/>
            <person name="Rea M.C."/>
            <person name="O'Sullivan O."/>
            <person name="Ritari J."/>
            <person name="Douillard F.P."/>
            <person name="Paul Ross R."/>
            <person name="Yang R."/>
            <person name="Briner A.E."/>
            <person name="Felis G.E."/>
            <person name="de Vos W.M."/>
            <person name="Barrangou R."/>
            <person name="Klaenhammer T.R."/>
            <person name="Caufield P.W."/>
            <person name="Cui Y."/>
            <person name="Zhang H."/>
            <person name="O'Toole P.W."/>
        </authorList>
    </citation>
    <scope>NUCLEOTIDE SEQUENCE [LARGE SCALE GENOMIC DNA]</scope>
    <source>
        <strain evidence="7 8">DSM 15354</strain>
    </source>
</reference>
<dbReference type="GO" id="GO:0070041">
    <property type="term" value="F:rRNA (uridine-C5-)-methyltransferase activity"/>
    <property type="evidence" value="ECO:0007669"/>
    <property type="project" value="TreeGrafter"/>
</dbReference>
<dbReference type="FunFam" id="3.40.50.150:FF:000009">
    <property type="entry name" value="23S rRNA (Uracil(1939)-C(5))-methyltransferase RlmD"/>
    <property type="match status" value="1"/>
</dbReference>
<dbReference type="GO" id="GO:0070475">
    <property type="term" value="P:rRNA base methylation"/>
    <property type="evidence" value="ECO:0007669"/>
    <property type="project" value="TreeGrafter"/>
</dbReference>
<dbReference type="InterPro" id="IPR002792">
    <property type="entry name" value="TRAM_dom"/>
</dbReference>
<comment type="caution">
    <text evidence="7">The sequence shown here is derived from an EMBL/GenBank/DDBJ whole genome shotgun (WGS) entry which is preliminary data.</text>
</comment>
<dbReference type="PANTHER" id="PTHR11061:SF30">
    <property type="entry name" value="TRNA (URACIL(54)-C(5))-METHYLTRANSFERASE"/>
    <property type="match status" value="1"/>
</dbReference>
<gene>
    <name evidence="7" type="ORF">FC23_GL001275</name>
</gene>
<feature type="domain" description="TRAM" evidence="6">
    <location>
        <begin position="12"/>
        <end position="70"/>
    </location>
</feature>
<name>A0A0R1S0E0_9LACO</name>